<dbReference type="Proteomes" id="UP000663855">
    <property type="component" value="Unassembled WGS sequence"/>
</dbReference>
<dbReference type="OrthoDB" id="6430705at2759"/>
<evidence type="ECO:0000313" key="4">
    <source>
        <dbReference type="EMBL" id="CAF1985097.1"/>
    </source>
</evidence>
<dbReference type="EMBL" id="CAJNOW010015569">
    <property type="protein sequence ID" value="CAF1642771.1"/>
    <property type="molecule type" value="Genomic_DNA"/>
</dbReference>
<dbReference type="AlphaFoldDB" id="A0A816ZPG4"/>
<evidence type="ECO:0000313" key="5">
    <source>
        <dbReference type="EMBL" id="CAF2225104.1"/>
    </source>
</evidence>
<feature type="domain" description="Acyl-CoA dehydrogenase/oxidase N-terminal" evidence="1">
    <location>
        <begin position="36"/>
        <end position="71"/>
    </location>
</feature>
<name>A0A816ZPG4_9BILA</name>
<dbReference type="Proteomes" id="UP000663887">
    <property type="component" value="Unassembled WGS sequence"/>
</dbReference>
<dbReference type="InterPro" id="IPR037069">
    <property type="entry name" value="AcylCoA_DH/ox_N_sf"/>
</dbReference>
<dbReference type="Pfam" id="PF02771">
    <property type="entry name" value="Acyl-CoA_dh_N"/>
    <property type="match status" value="1"/>
</dbReference>
<comment type="caution">
    <text evidence="5">The sequence shown here is derived from an EMBL/GenBank/DDBJ whole genome shotgun (WGS) entry which is preliminary data.</text>
</comment>
<protein>
    <recommendedName>
        <fullName evidence="1">Acyl-CoA dehydrogenase/oxidase N-terminal domain-containing protein</fullName>
    </recommendedName>
</protein>
<evidence type="ECO:0000313" key="3">
    <source>
        <dbReference type="EMBL" id="CAF1642771.1"/>
    </source>
</evidence>
<accession>A0A816ZPG4</accession>
<dbReference type="InterPro" id="IPR009100">
    <property type="entry name" value="AcylCoA_DH/oxidase_NM_dom_sf"/>
</dbReference>
<dbReference type="SUPFAM" id="SSF56645">
    <property type="entry name" value="Acyl-CoA dehydrogenase NM domain-like"/>
    <property type="match status" value="1"/>
</dbReference>
<dbReference type="EMBL" id="CAJNOV010013026">
    <property type="protein sequence ID" value="CAF1506307.1"/>
    <property type="molecule type" value="Genomic_DNA"/>
</dbReference>
<dbReference type="EMBL" id="CAJNRE010020228">
    <property type="protein sequence ID" value="CAF2225104.1"/>
    <property type="molecule type" value="Genomic_DNA"/>
</dbReference>
<evidence type="ECO:0000259" key="1">
    <source>
        <dbReference type="Pfam" id="PF02771"/>
    </source>
</evidence>
<organism evidence="5 6">
    <name type="scientific">Rotaria magnacalcarata</name>
    <dbReference type="NCBI Taxonomy" id="392030"/>
    <lineage>
        <taxon>Eukaryota</taxon>
        <taxon>Metazoa</taxon>
        <taxon>Spiralia</taxon>
        <taxon>Gnathifera</taxon>
        <taxon>Rotifera</taxon>
        <taxon>Eurotatoria</taxon>
        <taxon>Bdelloidea</taxon>
        <taxon>Philodinida</taxon>
        <taxon>Philodinidae</taxon>
        <taxon>Rotaria</taxon>
    </lineage>
</organism>
<dbReference type="GO" id="GO:0050660">
    <property type="term" value="F:flavin adenine dinucleotide binding"/>
    <property type="evidence" value="ECO:0007669"/>
    <property type="project" value="InterPro"/>
</dbReference>
<evidence type="ECO:0000313" key="6">
    <source>
        <dbReference type="Proteomes" id="UP000663824"/>
    </source>
</evidence>
<reference evidence="5" key="1">
    <citation type="submission" date="2021-02" db="EMBL/GenBank/DDBJ databases">
        <authorList>
            <person name="Nowell W R."/>
        </authorList>
    </citation>
    <scope>NUCLEOTIDE SEQUENCE</scope>
</reference>
<evidence type="ECO:0000313" key="2">
    <source>
        <dbReference type="EMBL" id="CAF1506307.1"/>
    </source>
</evidence>
<gene>
    <name evidence="2" type="ORF">CJN711_LOCUS27540</name>
    <name evidence="3" type="ORF">KQP761_LOCUS28371</name>
    <name evidence="5" type="ORF">MBJ925_LOCUS36587</name>
    <name evidence="4" type="ORF">XDN619_LOCUS2565</name>
</gene>
<dbReference type="Gene3D" id="1.10.540.10">
    <property type="entry name" value="Acyl-CoA dehydrogenase/oxidase, N-terminal domain"/>
    <property type="match status" value="1"/>
</dbReference>
<dbReference type="InterPro" id="IPR013786">
    <property type="entry name" value="AcylCoA_DH/ox_N"/>
</dbReference>
<dbReference type="Proteomes" id="UP000663824">
    <property type="component" value="Unassembled WGS sequence"/>
</dbReference>
<dbReference type="EMBL" id="CAJNRG010000196">
    <property type="protein sequence ID" value="CAF1985097.1"/>
    <property type="molecule type" value="Genomic_DNA"/>
</dbReference>
<sequence length="90" mass="10628">MFTKQKYLINLLIGKTNLIKQCGVSTHVGSSIFTLSESHEMLRKTCRDFAERELKPIASQLDKTHRYPIEIACFYLRREKLQTKREYYLG</sequence>
<dbReference type="Proteomes" id="UP000663834">
    <property type="component" value="Unassembled WGS sequence"/>
</dbReference>
<proteinExistence type="predicted"/>
<dbReference type="GO" id="GO:0016627">
    <property type="term" value="F:oxidoreductase activity, acting on the CH-CH group of donors"/>
    <property type="evidence" value="ECO:0007669"/>
    <property type="project" value="InterPro"/>
</dbReference>